<dbReference type="Gene3D" id="3.10.20.310">
    <property type="entry name" value="membrane protein fhac"/>
    <property type="match status" value="5"/>
</dbReference>
<dbReference type="GO" id="GO:0009279">
    <property type="term" value="C:cell outer membrane"/>
    <property type="evidence" value="ECO:0007669"/>
    <property type="project" value="UniProtKB-SubCell"/>
</dbReference>
<comment type="subcellular location">
    <subcellularLocation>
        <location evidence="8">Cell outer membrane</location>
    </subcellularLocation>
    <subcellularLocation>
        <location evidence="1">Membrane</location>
    </subcellularLocation>
</comment>
<feature type="domain" description="POTRA" evidence="10">
    <location>
        <begin position="40"/>
        <end position="107"/>
    </location>
</feature>
<keyword evidence="3 8" id="KW-0812">Transmembrane</keyword>
<evidence type="ECO:0000256" key="3">
    <source>
        <dbReference type="ARBA" id="ARBA00022692"/>
    </source>
</evidence>
<protein>
    <recommendedName>
        <fullName evidence="8 9">Outer membrane protein assembly factor BamA</fullName>
    </recommendedName>
</protein>
<dbReference type="Proteomes" id="UP000245680">
    <property type="component" value="Unassembled WGS sequence"/>
</dbReference>
<feature type="domain" description="POTRA" evidence="10">
    <location>
        <begin position="108"/>
        <end position="185"/>
    </location>
</feature>
<dbReference type="AlphaFoldDB" id="A0A2V2LD53"/>
<dbReference type="PANTHER" id="PTHR12815:SF23">
    <property type="entry name" value="OUTER MEMBRANE PROTEIN ASSEMBLY FACTOR BAMA"/>
    <property type="match status" value="1"/>
</dbReference>
<keyword evidence="7 8" id="KW-0998">Cell outer membrane</keyword>
<evidence type="ECO:0000256" key="6">
    <source>
        <dbReference type="ARBA" id="ARBA00023136"/>
    </source>
</evidence>
<sequence precursor="true">MTMRRAELRAAGRKAAARWARLAGLALAAGCVSGAVWAQASFGQIDVRGNQRIETSTVLTYAGIEPGSPVTAGQINAAKQRLLASGLFESVEVTPARGTLIIEVQEFPTINRISIEGNRRLNDEVLEGLVTSQPRRVYSPSTATADARAIADAYFQAGRLAATVTPKIIVRDQNRVDLVFEVTEAAVVEVERIGFVGNRSFSDRRLRQALGTKQAGIFRQIIRRDTFLEDRVQFDRQVLTDFYRSRGFVDFEVLSVTPEFSRERDAFFLTFNIREGQRFELGEISVTTDVPDLDVAAFERVVRARTGQTYSPTRIEDTVARLEREAIELGLDFIRADPVITRNDRELTLDVAFNLTRGPRILVERIDIEGNSTTLDRVIRRQFRVVEGDPFNPREIRDSAERIRALGYFANSDVTTREGTAPDRVIVDVNVEEQPTGSLTLGGSYSLDEGFGFAIGLSERNFLGRGQFLNVSIAAGIDNNNSSLTLAEPSLLGRDLNGSVSIYYRSTDSFNADFNTDELGFRPTLGFPVSDNGRLELNYRLSRDTISDVQSGDPTILGDNGSSAIIQREEGRLVTSSIGYNYSYNSARTGLDPNTRYRFEFGQNFGGVGGDTQFVETLALAGYETKVMNEDVGLSATVRGAALNFTEGNSRVIDRYRGRNYARGFTANGIGPRDLTATNQDALGGNYAVGVAFEADFPVGLPEEYGIRGGVFYDIGSIWGLDDTAGTGGEVDDDFHLRQVIGATIFWTTPIGPLRFDFTRALEKEDYDDERTFDFRVSTRF</sequence>
<dbReference type="InterPro" id="IPR000184">
    <property type="entry name" value="Bac_surfAg_D15"/>
</dbReference>
<comment type="caution">
    <text evidence="11">The sequence shown here is derived from an EMBL/GenBank/DDBJ whole genome shotgun (WGS) entry which is preliminary data.</text>
</comment>
<proteinExistence type="inferred from homology"/>
<name>A0A2V2LD53_9RHOB</name>
<accession>A0A2V2LD53</accession>
<organism evidence="11 12">
    <name type="scientific">Meridianimarinicoccus roseus</name>
    <dbReference type="NCBI Taxonomy" id="2072018"/>
    <lineage>
        <taxon>Bacteria</taxon>
        <taxon>Pseudomonadati</taxon>
        <taxon>Pseudomonadota</taxon>
        <taxon>Alphaproteobacteria</taxon>
        <taxon>Rhodobacterales</taxon>
        <taxon>Paracoccaceae</taxon>
        <taxon>Meridianimarinicoccus</taxon>
    </lineage>
</organism>
<dbReference type="InterPro" id="IPR034746">
    <property type="entry name" value="POTRA"/>
</dbReference>
<dbReference type="OrthoDB" id="9803054at2"/>
<keyword evidence="12" id="KW-1185">Reference proteome</keyword>
<dbReference type="InterPro" id="IPR023707">
    <property type="entry name" value="OM_assembly_BamA"/>
</dbReference>
<evidence type="ECO:0000256" key="2">
    <source>
        <dbReference type="ARBA" id="ARBA00022452"/>
    </source>
</evidence>
<dbReference type="EMBL" id="QGKU01000029">
    <property type="protein sequence ID" value="PWR03315.1"/>
    <property type="molecule type" value="Genomic_DNA"/>
</dbReference>
<dbReference type="RefSeq" id="WP_109811107.1">
    <property type="nucleotide sequence ID" value="NZ_QGKU01000029.1"/>
</dbReference>
<reference evidence="11 12" key="1">
    <citation type="submission" date="2018-05" db="EMBL/GenBank/DDBJ databases">
        <title>Rhodobacteraceae gen. nov., sp. nov. isolated from sea water.</title>
        <authorList>
            <person name="Ren Y."/>
        </authorList>
    </citation>
    <scope>NUCLEOTIDE SEQUENCE [LARGE SCALE GENOMIC DNA]</scope>
    <source>
        <strain evidence="11 12">TG-679</strain>
    </source>
</reference>
<dbReference type="NCBIfam" id="TIGR03303">
    <property type="entry name" value="OM_YaeT"/>
    <property type="match status" value="1"/>
</dbReference>
<dbReference type="GO" id="GO:0051205">
    <property type="term" value="P:protein insertion into membrane"/>
    <property type="evidence" value="ECO:0007669"/>
    <property type="project" value="UniProtKB-UniRule"/>
</dbReference>
<dbReference type="InterPro" id="IPR010827">
    <property type="entry name" value="BamA/TamA_POTRA"/>
</dbReference>
<evidence type="ECO:0000256" key="8">
    <source>
        <dbReference type="HAMAP-Rule" id="MF_01430"/>
    </source>
</evidence>
<evidence type="ECO:0000256" key="1">
    <source>
        <dbReference type="ARBA" id="ARBA00004370"/>
    </source>
</evidence>
<keyword evidence="4 8" id="KW-0732">Signal</keyword>
<keyword evidence="2 8" id="KW-1134">Transmembrane beta strand</keyword>
<gene>
    <name evidence="8 11" type="primary">bamA</name>
    <name evidence="11" type="ORF">DKT77_07585</name>
</gene>
<dbReference type="Pfam" id="PF07244">
    <property type="entry name" value="POTRA"/>
    <property type="match status" value="4"/>
</dbReference>
<dbReference type="PANTHER" id="PTHR12815">
    <property type="entry name" value="SORTING AND ASSEMBLY MACHINERY SAMM50 PROTEIN FAMILY MEMBER"/>
    <property type="match status" value="1"/>
</dbReference>
<feature type="chain" id="PRO_5016185440" description="Outer membrane protein assembly factor BamA" evidence="8">
    <location>
        <begin position="39"/>
        <end position="781"/>
    </location>
</feature>
<evidence type="ECO:0000313" key="11">
    <source>
        <dbReference type="EMBL" id="PWR03315.1"/>
    </source>
</evidence>
<dbReference type="PIRSF" id="PIRSF006076">
    <property type="entry name" value="OM_assembly_OMP85"/>
    <property type="match status" value="1"/>
</dbReference>
<evidence type="ECO:0000256" key="9">
    <source>
        <dbReference type="NCBIfam" id="TIGR03303"/>
    </source>
</evidence>
<comment type="function">
    <text evidence="8">Part of the outer membrane protein assembly complex, which is involved in assembly and insertion of beta-barrel proteins into the outer membrane.</text>
</comment>
<evidence type="ECO:0000256" key="4">
    <source>
        <dbReference type="ARBA" id="ARBA00022729"/>
    </source>
</evidence>
<dbReference type="InterPro" id="IPR039910">
    <property type="entry name" value="D15-like"/>
</dbReference>
<evidence type="ECO:0000313" key="12">
    <source>
        <dbReference type="Proteomes" id="UP000245680"/>
    </source>
</evidence>
<dbReference type="Gene3D" id="2.40.160.50">
    <property type="entry name" value="membrane protein fhac: a member of the omp85/tpsb transporter family"/>
    <property type="match status" value="1"/>
</dbReference>
<evidence type="ECO:0000256" key="7">
    <source>
        <dbReference type="ARBA" id="ARBA00023237"/>
    </source>
</evidence>
<comment type="subunit">
    <text evidence="8">Part of the Bam complex.</text>
</comment>
<feature type="domain" description="POTRA" evidence="10">
    <location>
        <begin position="361"/>
        <end position="434"/>
    </location>
</feature>
<dbReference type="GO" id="GO:0043165">
    <property type="term" value="P:Gram-negative-bacterium-type cell outer membrane assembly"/>
    <property type="evidence" value="ECO:0007669"/>
    <property type="project" value="UniProtKB-UniRule"/>
</dbReference>
<evidence type="ECO:0000256" key="5">
    <source>
        <dbReference type="ARBA" id="ARBA00022737"/>
    </source>
</evidence>
<feature type="signal peptide" evidence="8">
    <location>
        <begin position="1"/>
        <end position="38"/>
    </location>
</feature>
<keyword evidence="5 8" id="KW-0677">Repeat</keyword>
<comment type="similarity">
    <text evidence="8">Belongs to the BamA family.</text>
</comment>
<dbReference type="Pfam" id="PF01103">
    <property type="entry name" value="Omp85"/>
    <property type="match status" value="1"/>
</dbReference>
<dbReference type="HAMAP" id="MF_01430">
    <property type="entry name" value="OM_assembly_BamA"/>
    <property type="match status" value="1"/>
</dbReference>
<keyword evidence="6 8" id="KW-0472">Membrane</keyword>
<dbReference type="PROSITE" id="PS51779">
    <property type="entry name" value="POTRA"/>
    <property type="match status" value="3"/>
</dbReference>
<evidence type="ECO:0000259" key="10">
    <source>
        <dbReference type="PROSITE" id="PS51779"/>
    </source>
</evidence>